<dbReference type="EMBL" id="JACEIK010000162">
    <property type="protein sequence ID" value="MCD7451331.1"/>
    <property type="molecule type" value="Genomic_DNA"/>
</dbReference>
<evidence type="ECO:0000313" key="1">
    <source>
        <dbReference type="EMBL" id="MCD7451331.1"/>
    </source>
</evidence>
<comment type="caution">
    <text evidence="1">The sequence shown here is derived from an EMBL/GenBank/DDBJ whole genome shotgun (WGS) entry which is preliminary data.</text>
</comment>
<name>A0ABS8RYU1_DATST</name>
<evidence type="ECO:0000313" key="2">
    <source>
        <dbReference type="Proteomes" id="UP000823775"/>
    </source>
</evidence>
<reference evidence="1 2" key="1">
    <citation type="journal article" date="2021" name="BMC Genomics">
        <title>Datura genome reveals duplications of psychoactive alkaloid biosynthetic genes and high mutation rate following tissue culture.</title>
        <authorList>
            <person name="Rajewski A."/>
            <person name="Carter-House D."/>
            <person name="Stajich J."/>
            <person name="Litt A."/>
        </authorList>
    </citation>
    <scope>NUCLEOTIDE SEQUENCE [LARGE SCALE GENOMIC DNA]</scope>
    <source>
        <strain evidence="1">AR-01</strain>
    </source>
</reference>
<protein>
    <submittedName>
        <fullName evidence="1">Uncharacterized protein</fullName>
    </submittedName>
</protein>
<proteinExistence type="predicted"/>
<organism evidence="1 2">
    <name type="scientific">Datura stramonium</name>
    <name type="common">Jimsonweed</name>
    <name type="synonym">Common thornapple</name>
    <dbReference type="NCBI Taxonomy" id="4076"/>
    <lineage>
        <taxon>Eukaryota</taxon>
        <taxon>Viridiplantae</taxon>
        <taxon>Streptophyta</taxon>
        <taxon>Embryophyta</taxon>
        <taxon>Tracheophyta</taxon>
        <taxon>Spermatophyta</taxon>
        <taxon>Magnoliopsida</taxon>
        <taxon>eudicotyledons</taxon>
        <taxon>Gunneridae</taxon>
        <taxon>Pentapetalae</taxon>
        <taxon>asterids</taxon>
        <taxon>lamiids</taxon>
        <taxon>Solanales</taxon>
        <taxon>Solanaceae</taxon>
        <taxon>Solanoideae</taxon>
        <taxon>Datureae</taxon>
        <taxon>Datura</taxon>
    </lineage>
</organism>
<gene>
    <name evidence="1" type="ORF">HAX54_011023</name>
</gene>
<sequence>MVWQQWASERKEEISPSRYMDGTTQQREMDKLAKLMEGGKGDLDFLLFDGSGDPHFHLKAYLDKLPKNDDVPNPLHEEFDPNKHCAFHSGMEGHDTNECFNLKKEIQKLISSGRISQRPRSQLVWYQPPKFIPTSNYTPTYHPPFTMRLPIQIMWYPPPTIAPTLHYIPTPSP</sequence>
<dbReference type="Proteomes" id="UP000823775">
    <property type="component" value="Unassembled WGS sequence"/>
</dbReference>
<keyword evidence="2" id="KW-1185">Reference proteome</keyword>
<accession>A0ABS8RYU1</accession>